<keyword evidence="3" id="KW-1133">Transmembrane helix</keyword>
<evidence type="ECO:0000256" key="3">
    <source>
        <dbReference type="SAM" id="Phobius"/>
    </source>
</evidence>
<dbReference type="GO" id="GO:0043235">
    <property type="term" value="C:receptor complex"/>
    <property type="evidence" value="ECO:0007669"/>
    <property type="project" value="TreeGrafter"/>
</dbReference>
<dbReference type="InterPro" id="IPR050122">
    <property type="entry name" value="RTK"/>
</dbReference>
<keyword evidence="2" id="KW-0547">Nucleotide-binding</keyword>
<dbReference type="PANTHER" id="PTHR24416">
    <property type="entry name" value="TYROSINE-PROTEIN KINASE RECEPTOR"/>
    <property type="match status" value="1"/>
</dbReference>
<dbReference type="InterPro" id="IPR017441">
    <property type="entry name" value="Protein_kinase_ATP_BS"/>
</dbReference>
<evidence type="ECO:0000313" key="7">
    <source>
        <dbReference type="WBParaSite" id="Csp11.Scaffold630.g21850.t1"/>
    </source>
</evidence>
<feature type="transmembrane region" description="Helical" evidence="3">
    <location>
        <begin position="331"/>
        <end position="351"/>
    </location>
</feature>
<dbReference type="PANTHER" id="PTHR24416:SF611">
    <property type="entry name" value="TYROSINE-PROTEIN KINASE TRANSMEMBRANE RECEPTOR ROR"/>
    <property type="match status" value="1"/>
</dbReference>
<protein>
    <submittedName>
        <fullName evidence="7">Protein kinase domain-containing protein</fullName>
    </submittedName>
</protein>
<keyword evidence="3" id="KW-0472">Membrane</keyword>
<organism evidence="6 7">
    <name type="scientific">Caenorhabditis tropicalis</name>
    <dbReference type="NCBI Taxonomy" id="1561998"/>
    <lineage>
        <taxon>Eukaryota</taxon>
        <taxon>Metazoa</taxon>
        <taxon>Ecdysozoa</taxon>
        <taxon>Nematoda</taxon>
        <taxon>Chromadorea</taxon>
        <taxon>Rhabditida</taxon>
        <taxon>Rhabditina</taxon>
        <taxon>Rhabditomorpha</taxon>
        <taxon>Rhabditoidea</taxon>
        <taxon>Rhabditidae</taxon>
        <taxon>Peloderinae</taxon>
        <taxon>Caenorhabditis</taxon>
    </lineage>
</organism>
<keyword evidence="4" id="KW-0732">Signal</keyword>
<evidence type="ECO:0000256" key="2">
    <source>
        <dbReference type="PROSITE-ProRule" id="PRU10141"/>
    </source>
</evidence>
<dbReference type="PROSITE" id="PS50011">
    <property type="entry name" value="PROTEIN_KINASE_DOM"/>
    <property type="match status" value="1"/>
</dbReference>
<evidence type="ECO:0000259" key="5">
    <source>
        <dbReference type="PROSITE" id="PS50011"/>
    </source>
</evidence>
<feature type="binding site" evidence="2">
    <location>
        <position position="416"/>
    </location>
    <ligand>
        <name>ATP</name>
        <dbReference type="ChEBI" id="CHEBI:30616"/>
    </ligand>
</feature>
<dbReference type="AlphaFoldDB" id="A0A1I7V2X2"/>
<comment type="subcellular location">
    <subcellularLocation>
        <location evidence="1">Membrane</location>
        <topology evidence="1">Single-pass membrane protein</topology>
    </subcellularLocation>
</comment>
<keyword evidence="2" id="KW-0067">ATP-binding</keyword>
<dbReference type="GO" id="GO:0004714">
    <property type="term" value="F:transmembrane receptor protein tyrosine kinase activity"/>
    <property type="evidence" value="ECO:0007669"/>
    <property type="project" value="TreeGrafter"/>
</dbReference>
<accession>A0A1I7V2X2</accession>
<dbReference type="SUPFAM" id="SSF56112">
    <property type="entry name" value="Protein kinase-like (PK-like)"/>
    <property type="match status" value="1"/>
</dbReference>
<dbReference type="InterPro" id="IPR000719">
    <property type="entry name" value="Prot_kinase_dom"/>
</dbReference>
<keyword evidence="3" id="KW-0812">Transmembrane</keyword>
<dbReference type="GO" id="GO:0005886">
    <property type="term" value="C:plasma membrane"/>
    <property type="evidence" value="ECO:0007669"/>
    <property type="project" value="TreeGrafter"/>
</dbReference>
<keyword evidence="6" id="KW-1185">Reference proteome</keyword>
<dbReference type="WBParaSite" id="Csp11.Scaffold630.g21850.t1">
    <property type="protein sequence ID" value="Csp11.Scaffold630.g21850.t1"/>
    <property type="gene ID" value="Csp11.Scaffold630.g21850"/>
</dbReference>
<feature type="chain" id="PRO_5009309700" evidence="4">
    <location>
        <begin position="19"/>
        <end position="728"/>
    </location>
</feature>
<dbReference type="STRING" id="1561998.A0A1I7V2X2"/>
<dbReference type="InterPro" id="IPR011009">
    <property type="entry name" value="Kinase-like_dom_sf"/>
</dbReference>
<evidence type="ECO:0000256" key="1">
    <source>
        <dbReference type="ARBA" id="ARBA00004167"/>
    </source>
</evidence>
<dbReference type="PRINTS" id="PR00109">
    <property type="entry name" value="TYRKINASE"/>
</dbReference>
<feature type="signal peptide" evidence="4">
    <location>
        <begin position="1"/>
        <end position="18"/>
    </location>
</feature>
<evidence type="ECO:0000313" key="6">
    <source>
        <dbReference type="Proteomes" id="UP000095282"/>
    </source>
</evidence>
<name>A0A1I7V2X2_9PELO</name>
<feature type="domain" description="Protein kinase" evidence="5">
    <location>
        <begin position="378"/>
        <end position="670"/>
    </location>
</feature>
<dbReference type="PROSITE" id="PS00107">
    <property type="entry name" value="PROTEIN_KINASE_ATP"/>
    <property type="match status" value="1"/>
</dbReference>
<dbReference type="InterPro" id="IPR001245">
    <property type="entry name" value="Ser-Thr/Tyr_kinase_cat_dom"/>
</dbReference>
<dbReference type="Pfam" id="PF07714">
    <property type="entry name" value="PK_Tyr_Ser-Thr"/>
    <property type="match status" value="1"/>
</dbReference>
<reference evidence="7" key="1">
    <citation type="submission" date="2016-11" db="UniProtKB">
        <authorList>
            <consortium name="WormBaseParasite"/>
        </authorList>
    </citation>
    <scope>IDENTIFICATION</scope>
</reference>
<dbReference type="Gene3D" id="1.10.510.10">
    <property type="entry name" value="Transferase(Phosphotransferase) domain 1"/>
    <property type="match status" value="1"/>
</dbReference>
<dbReference type="Proteomes" id="UP000095282">
    <property type="component" value="Unplaced"/>
</dbReference>
<dbReference type="GO" id="GO:0005524">
    <property type="term" value="F:ATP binding"/>
    <property type="evidence" value="ECO:0007669"/>
    <property type="project" value="UniProtKB-UniRule"/>
</dbReference>
<evidence type="ECO:0000256" key="4">
    <source>
        <dbReference type="SAM" id="SignalP"/>
    </source>
</evidence>
<proteinExistence type="predicted"/>
<sequence length="728" mass="82420">MRLFFTYFLISLSVRVFSEQCSCSSTCVKSSSMALKGRIRQETRPEEGPEPKLAMMAVVYIEGLEFEANRYDVLKNESSLSIDWLPMSHDVIESSRRPPKLKSVHFVDVGQETTAIVIELLFDLLNMKLRSTYELRVGSVYDTKCDRMIDLTSHAATNVTFACEKIVGSDCRDAIKIDHHPVCNLMRNYHTRVIEHENHVDQIDVLISIEKNAHRLKKMRYFVAFHGKCEENSKNDNGECVLDMEKANQTRFCVPNRVNCTRFNRKFSLTIQNYDVAAKYGIQICGILDPRFESPPIVAGTRKIAADALTVSTTVSSLSVIAPADSLLRTLIGYAFVLAFLLIILIIFISYKCATGRWCKGDNLENDQFLMDENSLTVFEDIVIGKGRFGTVYIGQLSPDWHGPVVLDDQQRVAVKTNRYLDKSRKSDFFDEIEGAKEVGRHSRILSFIGTVVKNGNVLHVMEYCSNGNLLDYLIAKRKYMVELQEKGINLNESLPSLDDVDFDEVISIHDLYRISSQICTAMMFLGSKSIVHNALCARHVLMTSDHNVKLGDFGNISTPTTPNCTPVENQYKWSSLELLRGETATSLSDVWSYGVVLWEIFTMGGRPYYNVPDAGIRGLVEKGFRLQKPDGCNLQIYQLMRETWLDNPTDRPTFSQISQRISQSASQFTPEASRNFLTISTLCDYYLDDPSASREAPATSSLPRRQQTHYDAAALISESERLLGYRL</sequence>
<dbReference type="GO" id="GO:0007169">
    <property type="term" value="P:cell surface receptor protein tyrosine kinase signaling pathway"/>
    <property type="evidence" value="ECO:0007669"/>
    <property type="project" value="TreeGrafter"/>
</dbReference>
<dbReference type="eggNOG" id="KOG0200">
    <property type="taxonomic scope" value="Eukaryota"/>
</dbReference>